<dbReference type="AlphaFoldDB" id="A0A0G1V1Y7"/>
<reference evidence="1 2" key="1">
    <citation type="journal article" date="2015" name="Nature">
        <title>rRNA introns, odd ribosomes, and small enigmatic genomes across a large radiation of phyla.</title>
        <authorList>
            <person name="Brown C.T."/>
            <person name="Hug L.A."/>
            <person name="Thomas B.C."/>
            <person name="Sharon I."/>
            <person name="Castelle C.J."/>
            <person name="Singh A."/>
            <person name="Wilkins M.J."/>
            <person name="Williams K.H."/>
            <person name="Banfield J.F."/>
        </authorList>
    </citation>
    <scope>NUCLEOTIDE SEQUENCE [LARGE SCALE GENOMIC DNA]</scope>
</reference>
<protein>
    <submittedName>
        <fullName evidence="1">Uncharacterized protein</fullName>
    </submittedName>
</protein>
<gene>
    <name evidence="1" type="ORF">UY33_C0010G0024</name>
</gene>
<dbReference type="Proteomes" id="UP000034637">
    <property type="component" value="Unassembled WGS sequence"/>
</dbReference>
<name>A0A0G1V1Y7_9BACT</name>
<accession>A0A0G1V1Y7</accession>
<evidence type="ECO:0000313" key="1">
    <source>
        <dbReference type="EMBL" id="KKW00503.1"/>
    </source>
</evidence>
<organism evidence="1 2">
    <name type="scientific">Candidatus Amesbacteria bacterium GW2011_GWA1_48_9</name>
    <dbReference type="NCBI Taxonomy" id="1618355"/>
    <lineage>
        <taxon>Bacteria</taxon>
        <taxon>Candidatus Amesiibacteriota</taxon>
    </lineage>
</organism>
<evidence type="ECO:0000313" key="2">
    <source>
        <dbReference type="Proteomes" id="UP000034637"/>
    </source>
</evidence>
<comment type="caution">
    <text evidence="1">The sequence shown here is derived from an EMBL/GenBank/DDBJ whole genome shotgun (WGS) entry which is preliminary data.</text>
</comment>
<proteinExistence type="predicted"/>
<dbReference type="EMBL" id="LCPP01000010">
    <property type="protein sequence ID" value="KKW00503.1"/>
    <property type="molecule type" value="Genomic_DNA"/>
</dbReference>
<sequence length="94" mass="10717">MPKDYEQWNSDPTLARILEQLKLDNLDPKVQEVLEKSVHIARIGATADISVQTKTLSRLTGLPKLRLAYSCRTLANALARPILEKRRFRTRSST</sequence>